<gene>
    <name evidence="2" type="ORF">FH972_025751</name>
</gene>
<dbReference type="EMBL" id="VIBQ01000066">
    <property type="protein sequence ID" value="KAB8576223.1"/>
    <property type="molecule type" value="Genomic_DNA"/>
</dbReference>
<feature type="compositionally biased region" description="Low complexity" evidence="1">
    <location>
        <begin position="433"/>
        <end position="455"/>
    </location>
</feature>
<feature type="region of interest" description="Disordered" evidence="1">
    <location>
        <begin position="76"/>
        <end position="116"/>
    </location>
</feature>
<feature type="region of interest" description="Disordered" evidence="1">
    <location>
        <begin position="476"/>
        <end position="599"/>
    </location>
</feature>
<accession>A0A5N6L207</accession>
<evidence type="ECO:0000313" key="3">
    <source>
        <dbReference type="Proteomes" id="UP000327013"/>
    </source>
</evidence>
<dbReference type="OrthoDB" id="5873279at2759"/>
<sequence length="599" mass="59886">MSGLALPPASSSPAPSTIGKKSTNSRTRMASSRNRSTCHSPTILCTTKTPAGKKSPAINFYPGDIVPDYSTYFSATAPPQDSLAETSKEKDQIFSVNPLPPSGGLGNPKPGEVNTNTLTSHVTLDKESYEKGGALGSSNANAIEASGGAFGVPPVTNTTIPESSLPMGAGGARDPGLPTISSTAGPNTTTSALAGQVPLEPRGVPEVVSESQQRAHVDPEASADRDAVQHKEKVEQELQKKVPEESATSESTIAGKIGVVAAGAGGVVAAGAAAIGLTAGSQSAETKKEIASQGSATSGAQETQGVPPVVTESQNQAHASPEASGQPAVVAEKEQVEEELKKKVPEEPPSSQDNIGSKVAAGAYASSKLPASVQDSIPGTGAAPDTAKSVPSAVADSQHKAHASPEASSNAEAVTEKSAVEKELLSKVPTDNGTGVPAPTATASTSATAPGASVGDPVIADESTLAAIAVANRAPGTEPVTSAGGASALNASASQPAQSIATEAGQLSSTTQQPPAAAVTTPKKRATDSRDVSPMTRGDVSASQPSVTTGTATQSTPTKSTPGGTTTSTADSPASASTDAKKKNRRSFFGRIKDKLKDK</sequence>
<reference evidence="2 3" key="1">
    <citation type="submission" date="2019-06" db="EMBL/GenBank/DDBJ databases">
        <title>A chromosomal-level reference genome of Carpinus fangiana (Coryloideae, Betulaceae).</title>
        <authorList>
            <person name="Yang X."/>
            <person name="Wang Z."/>
            <person name="Zhang L."/>
            <person name="Hao G."/>
            <person name="Liu J."/>
            <person name="Yang Y."/>
        </authorList>
    </citation>
    <scope>NUCLEOTIDE SEQUENCE [LARGE SCALE GENOMIC DNA]</scope>
    <source>
        <strain evidence="2">Cfa_2016G</strain>
        <tissue evidence="2">Leaf</tissue>
    </source>
</reference>
<feature type="region of interest" description="Disordered" evidence="1">
    <location>
        <begin position="278"/>
        <end position="457"/>
    </location>
</feature>
<protein>
    <submittedName>
        <fullName evidence="2">Uncharacterized protein</fullName>
    </submittedName>
</protein>
<feature type="compositionally biased region" description="Basic and acidic residues" evidence="1">
    <location>
        <begin position="414"/>
        <end position="425"/>
    </location>
</feature>
<dbReference type="Proteomes" id="UP000327013">
    <property type="component" value="Unassembled WGS sequence"/>
</dbReference>
<feature type="compositionally biased region" description="Basic and acidic residues" evidence="1">
    <location>
        <begin position="213"/>
        <end position="244"/>
    </location>
</feature>
<feature type="compositionally biased region" description="Polar residues" evidence="1">
    <location>
        <begin position="19"/>
        <end position="49"/>
    </location>
</feature>
<dbReference type="AlphaFoldDB" id="A0A5N6L207"/>
<feature type="compositionally biased region" description="Low complexity" evidence="1">
    <location>
        <begin position="1"/>
        <end position="16"/>
    </location>
</feature>
<proteinExistence type="predicted"/>
<organism evidence="2 3">
    <name type="scientific">Carpinus fangiana</name>
    <dbReference type="NCBI Taxonomy" id="176857"/>
    <lineage>
        <taxon>Eukaryota</taxon>
        <taxon>Viridiplantae</taxon>
        <taxon>Streptophyta</taxon>
        <taxon>Embryophyta</taxon>
        <taxon>Tracheophyta</taxon>
        <taxon>Spermatophyta</taxon>
        <taxon>Magnoliopsida</taxon>
        <taxon>eudicotyledons</taxon>
        <taxon>Gunneridae</taxon>
        <taxon>Pentapetalae</taxon>
        <taxon>rosids</taxon>
        <taxon>fabids</taxon>
        <taxon>Fagales</taxon>
        <taxon>Betulaceae</taxon>
        <taxon>Carpinus</taxon>
    </lineage>
</organism>
<name>A0A5N6L207_9ROSI</name>
<feature type="compositionally biased region" description="Polar residues" evidence="1">
    <location>
        <begin position="179"/>
        <end position="193"/>
    </location>
</feature>
<feature type="compositionally biased region" description="Low complexity" evidence="1">
    <location>
        <begin position="555"/>
        <end position="578"/>
    </location>
</feature>
<feature type="region of interest" description="Disordered" evidence="1">
    <location>
        <begin position="1"/>
        <end position="56"/>
    </location>
</feature>
<evidence type="ECO:0000256" key="1">
    <source>
        <dbReference type="SAM" id="MobiDB-lite"/>
    </source>
</evidence>
<keyword evidence="3" id="KW-1185">Reference proteome</keyword>
<feature type="compositionally biased region" description="Polar residues" evidence="1">
    <location>
        <begin position="495"/>
        <end position="509"/>
    </location>
</feature>
<feature type="compositionally biased region" description="Low complexity" evidence="1">
    <location>
        <begin position="510"/>
        <end position="521"/>
    </location>
</feature>
<evidence type="ECO:0000313" key="2">
    <source>
        <dbReference type="EMBL" id="KAB8576223.1"/>
    </source>
</evidence>
<comment type="caution">
    <text evidence="2">The sequence shown here is derived from an EMBL/GenBank/DDBJ whole genome shotgun (WGS) entry which is preliminary data.</text>
</comment>
<feature type="compositionally biased region" description="Basic and acidic residues" evidence="1">
    <location>
        <begin position="331"/>
        <end position="346"/>
    </location>
</feature>
<feature type="compositionally biased region" description="Polar residues" evidence="1">
    <location>
        <begin position="76"/>
        <end position="85"/>
    </location>
</feature>
<feature type="region of interest" description="Disordered" evidence="1">
    <location>
        <begin position="130"/>
        <end position="255"/>
    </location>
</feature>
<feature type="compositionally biased region" description="Polar residues" evidence="1">
    <location>
        <begin position="541"/>
        <end position="554"/>
    </location>
</feature>
<feature type="compositionally biased region" description="Low complexity" evidence="1">
    <location>
        <begin position="482"/>
        <end position="494"/>
    </location>
</feature>
<feature type="compositionally biased region" description="Polar residues" evidence="1">
    <location>
        <begin position="292"/>
        <end position="304"/>
    </location>
</feature>